<accession>A0A3G5A1N3</accession>
<organism evidence="1">
    <name type="scientific">Harvfovirus sp</name>
    <dbReference type="NCBI Taxonomy" id="2487768"/>
    <lineage>
        <taxon>Viruses</taxon>
        <taxon>Varidnaviria</taxon>
        <taxon>Bamfordvirae</taxon>
        <taxon>Nucleocytoviricota</taxon>
        <taxon>Megaviricetes</taxon>
        <taxon>Imitervirales</taxon>
        <taxon>Mimiviridae</taxon>
        <taxon>Klosneuvirinae</taxon>
    </lineage>
</organism>
<evidence type="ECO:0000313" key="1">
    <source>
        <dbReference type="EMBL" id="AYV81128.1"/>
    </source>
</evidence>
<dbReference type="EMBL" id="MK072259">
    <property type="protein sequence ID" value="AYV81128.1"/>
    <property type="molecule type" value="Genomic_DNA"/>
</dbReference>
<name>A0A3G5A1N3_9VIRU</name>
<proteinExistence type="predicted"/>
<gene>
    <name evidence="1" type="ORF">Harvfovirus17_22</name>
</gene>
<protein>
    <submittedName>
        <fullName evidence="1">Uncharacterized protein</fullName>
    </submittedName>
</protein>
<reference evidence="1" key="1">
    <citation type="submission" date="2018-10" db="EMBL/GenBank/DDBJ databases">
        <title>Hidden diversity of soil giant viruses.</title>
        <authorList>
            <person name="Schulz F."/>
            <person name="Alteio L."/>
            <person name="Goudeau D."/>
            <person name="Ryan E.M."/>
            <person name="Malmstrom R.R."/>
            <person name="Blanchard J."/>
            <person name="Woyke T."/>
        </authorList>
    </citation>
    <scope>NUCLEOTIDE SEQUENCE</scope>
    <source>
        <strain evidence="1">HAV1</strain>
    </source>
</reference>
<sequence length="271" mass="31505">MLNYFILLVCAYGVYRWKYGKEKIVNVEQKRIIFLSSAKMNATVILRCFGQIPGAQIYNQFAMDPIHPGYTRWDFVDDDHLGKIQNMISLANRNKSDIFFHEKVGNISLKELQILKTNGFSIVLVLRDPRKQFNSLGKSSVGNEKLKMNYLSVGWGNIEKYFDEAMFDYVIDAVKFLDDNYYRSVVFENLQLKYHPKMANNMVRFLGDRFKEICSLQGDKNSLAMSSILLHMDLESVNMDGFNKWEQGFYPTAFAIYKKIEMKGSFKSSLE</sequence>